<dbReference type="GO" id="GO:0006511">
    <property type="term" value="P:ubiquitin-dependent protein catabolic process"/>
    <property type="evidence" value="ECO:0007669"/>
    <property type="project" value="InterPro"/>
</dbReference>
<gene>
    <name evidence="5" type="ORF">MSPICULIGERA_LOCUS15649</name>
</gene>
<comment type="caution">
    <text evidence="5">The sequence shown here is derived from an EMBL/GenBank/DDBJ whole genome shotgun (WGS) entry which is preliminary data.</text>
</comment>
<reference evidence="5" key="1">
    <citation type="submission" date="2023-06" db="EMBL/GenBank/DDBJ databases">
        <authorList>
            <person name="Delattre M."/>
        </authorList>
    </citation>
    <scope>NUCLEOTIDE SEQUENCE</scope>
    <source>
        <strain evidence="5">AF72</strain>
    </source>
</reference>
<dbReference type="AlphaFoldDB" id="A0AA36CZZ4"/>
<keyword evidence="2" id="KW-0833">Ubl conjugation pathway</keyword>
<dbReference type="InterPro" id="IPR011333">
    <property type="entry name" value="SKP1/BTB/POZ_sf"/>
</dbReference>
<dbReference type="InterPro" id="IPR016073">
    <property type="entry name" value="Skp1_comp_POZ"/>
</dbReference>
<keyword evidence="6" id="KW-1185">Reference proteome</keyword>
<dbReference type="InterPro" id="IPR016897">
    <property type="entry name" value="SKP1"/>
</dbReference>
<evidence type="ECO:0000256" key="1">
    <source>
        <dbReference type="ARBA" id="ARBA00009993"/>
    </source>
</evidence>
<dbReference type="SMART" id="SM00512">
    <property type="entry name" value="Skp1"/>
    <property type="match status" value="1"/>
</dbReference>
<dbReference type="EMBL" id="CATQJA010002650">
    <property type="protein sequence ID" value="CAJ0577376.1"/>
    <property type="molecule type" value="Genomic_DNA"/>
</dbReference>
<feature type="domain" description="SKP1 component dimerisation" evidence="3">
    <location>
        <begin position="133"/>
        <end position="172"/>
    </location>
</feature>
<sequence>MSRREEECLIEEEPECSRKNDGRQIFRILSREGHEFAMEKGACMHSVKLADMIRTRKMREVPMLEVSSAMLKLIADWCTFHKYMPHQWKEPHGWYHLRHPDMITWAKKYTTALTPQQLLELATVANNLQIGSLVASVCDEIGGRLRGQTVEQMREMWNIPADPVEIDEKAASERKTKALEALRQQLLRSLRARKNNKRVPPMC</sequence>
<dbReference type="InterPro" id="IPR016072">
    <property type="entry name" value="Skp1_comp_dimer"/>
</dbReference>
<accession>A0AA36CZZ4</accession>
<name>A0AA36CZZ4_9BILA</name>
<dbReference type="Pfam" id="PF01466">
    <property type="entry name" value="Skp1"/>
    <property type="match status" value="1"/>
</dbReference>
<feature type="domain" description="SKP1 component POZ" evidence="4">
    <location>
        <begin position="26"/>
        <end position="82"/>
    </location>
</feature>
<dbReference type="SUPFAM" id="SSF54695">
    <property type="entry name" value="POZ domain"/>
    <property type="match status" value="1"/>
</dbReference>
<dbReference type="InterPro" id="IPR001232">
    <property type="entry name" value="SKP1-like"/>
</dbReference>
<evidence type="ECO:0000259" key="3">
    <source>
        <dbReference type="Pfam" id="PF01466"/>
    </source>
</evidence>
<evidence type="ECO:0000259" key="4">
    <source>
        <dbReference type="Pfam" id="PF03931"/>
    </source>
</evidence>
<dbReference type="Pfam" id="PF03931">
    <property type="entry name" value="Skp1_POZ"/>
    <property type="match status" value="1"/>
</dbReference>
<dbReference type="InterPro" id="IPR036296">
    <property type="entry name" value="SKP1-like_dim_sf"/>
</dbReference>
<dbReference type="PANTHER" id="PTHR11165">
    <property type="entry name" value="SKP1"/>
    <property type="match status" value="1"/>
</dbReference>
<evidence type="ECO:0000313" key="5">
    <source>
        <dbReference type="EMBL" id="CAJ0577376.1"/>
    </source>
</evidence>
<evidence type="ECO:0000313" key="6">
    <source>
        <dbReference type="Proteomes" id="UP001177023"/>
    </source>
</evidence>
<dbReference type="SUPFAM" id="SSF81382">
    <property type="entry name" value="Skp1 dimerisation domain-like"/>
    <property type="match status" value="1"/>
</dbReference>
<comment type="similarity">
    <text evidence="1">Belongs to the SKP1 family.</text>
</comment>
<organism evidence="5 6">
    <name type="scientific">Mesorhabditis spiculigera</name>
    <dbReference type="NCBI Taxonomy" id="96644"/>
    <lineage>
        <taxon>Eukaryota</taxon>
        <taxon>Metazoa</taxon>
        <taxon>Ecdysozoa</taxon>
        <taxon>Nematoda</taxon>
        <taxon>Chromadorea</taxon>
        <taxon>Rhabditida</taxon>
        <taxon>Rhabditina</taxon>
        <taxon>Rhabditomorpha</taxon>
        <taxon>Rhabditoidea</taxon>
        <taxon>Rhabditidae</taxon>
        <taxon>Mesorhabditinae</taxon>
        <taxon>Mesorhabditis</taxon>
    </lineage>
</organism>
<feature type="non-terminal residue" evidence="5">
    <location>
        <position position="203"/>
    </location>
</feature>
<dbReference type="Gene3D" id="3.30.710.10">
    <property type="entry name" value="Potassium Channel Kv1.1, Chain A"/>
    <property type="match status" value="1"/>
</dbReference>
<protein>
    <submittedName>
        <fullName evidence="5">Uncharacterized protein</fullName>
    </submittedName>
</protein>
<evidence type="ECO:0000256" key="2">
    <source>
        <dbReference type="ARBA" id="ARBA00022786"/>
    </source>
</evidence>
<dbReference type="Proteomes" id="UP001177023">
    <property type="component" value="Unassembled WGS sequence"/>
</dbReference>
<proteinExistence type="inferred from homology"/>